<comment type="similarity">
    <text evidence="2">Belongs to the LemA family.</text>
</comment>
<evidence type="ECO:0000256" key="1">
    <source>
        <dbReference type="ARBA" id="ARBA00004167"/>
    </source>
</evidence>
<evidence type="ECO:0000256" key="5">
    <source>
        <dbReference type="ARBA" id="ARBA00023136"/>
    </source>
</evidence>
<evidence type="ECO:0000313" key="7">
    <source>
        <dbReference type="EMBL" id="ABG60937.1"/>
    </source>
</evidence>
<dbReference type="InterPro" id="IPR007156">
    <property type="entry name" value="MamQ_LemA"/>
</dbReference>
<evidence type="ECO:0000256" key="2">
    <source>
        <dbReference type="ARBA" id="ARBA00008854"/>
    </source>
</evidence>
<keyword evidence="8" id="KW-1185">Reference proteome</keyword>
<proteinExistence type="inferred from homology"/>
<dbReference type="KEGG" id="chu:CHU_3704"/>
<comment type="subcellular location">
    <subcellularLocation>
        <location evidence="1">Membrane</location>
        <topology evidence="1">Single-pass membrane protein</topology>
    </subcellularLocation>
</comment>
<keyword evidence="3" id="KW-0812">Transmembrane</keyword>
<evidence type="ECO:0000256" key="3">
    <source>
        <dbReference type="ARBA" id="ARBA00022692"/>
    </source>
</evidence>
<dbReference type="PANTHER" id="PTHR34478">
    <property type="entry name" value="PROTEIN LEMA"/>
    <property type="match status" value="1"/>
</dbReference>
<feature type="signal peptide" evidence="6">
    <location>
        <begin position="1"/>
        <end position="20"/>
    </location>
</feature>
<dbReference type="Gene3D" id="1.20.1440.20">
    <property type="entry name" value="LemA-like domain"/>
    <property type="match status" value="1"/>
</dbReference>
<dbReference type="Proteomes" id="UP000001822">
    <property type="component" value="Chromosome"/>
</dbReference>
<accession>A0A6N4SWD4</accession>
<dbReference type="AlphaFoldDB" id="A0A6N4SWD4"/>
<name>A0A6N4SWD4_CYTH3</name>
<dbReference type="PROSITE" id="PS51257">
    <property type="entry name" value="PROKAR_LIPOPROTEIN"/>
    <property type="match status" value="1"/>
</dbReference>
<evidence type="ECO:0000256" key="4">
    <source>
        <dbReference type="ARBA" id="ARBA00022989"/>
    </source>
</evidence>
<reference evidence="7 8" key="1">
    <citation type="journal article" date="2007" name="Appl. Environ. Microbiol.">
        <title>Genome sequence of the cellulolytic gliding bacterium Cytophaga hutchinsonii.</title>
        <authorList>
            <person name="Xie G."/>
            <person name="Bruce D.C."/>
            <person name="Challacombe J.F."/>
            <person name="Chertkov O."/>
            <person name="Detter J.C."/>
            <person name="Gilna P."/>
            <person name="Han C.S."/>
            <person name="Lucas S."/>
            <person name="Misra M."/>
            <person name="Myers G.L."/>
            <person name="Richardson P."/>
            <person name="Tapia R."/>
            <person name="Thayer N."/>
            <person name="Thompson L.S."/>
            <person name="Brettin T.S."/>
            <person name="Henrissat B."/>
            <person name="Wilson D.B."/>
            <person name="McBride M.J."/>
        </authorList>
    </citation>
    <scope>NUCLEOTIDE SEQUENCE [LARGE SCALE GENOMIC DNA]</scope>
    <source>
        <strain evidence="8">ATCC 33406 / DSM 1761 / CIP 103989 / NBRC 15051 / NCIMB 9469 / D465</strain>
    </source>
</reference>
<dbReference type="GO" id="GO:0016020">
    <property type="term" value="C:membrane"/>
    <property type="evidence" value="ECO:0007669"/>
    <property type="project" value="UniProtKB-SubCell"/>
</dbReference>
<dbReference type="InterPro" id="IPR023353">
    <property type="entry name" value="LemA-like_dom_sf"/>
</dbReference>
<keyword evidence="5" id="KW-0472">Membrane</keyword>
<dbReference type="SUPFAM" id="SSF140478">
    <property type="entry name" value="LemA-like"/>
    <property type="match status" value="1"/>
</dbReference>
<dbReference type="PANTHER" id="PTHR34478:SF2">
    <property type="entry name" value="MEMBRANE PROTEIN"/>
    <property type="match status" value="1"/>
</dbReference>
<keyword evidence="6" id="KW-0732">Signal</keyword>
<dbReference type="Pfam" id="PF04011">
    <property type="entry name" value="LemA"/>
    <property type="match status" value="1"/>
</dbReference>
<evidence type="ECO:0000313" key="8">
    <source>
        <dbReference type="Proteomes" id="UP000001822"/>
    </source>
</evidence>
<sequence>MKRFLKIPFYLLILSLFSSCGYNTMIEKQEAVDGAWAQVDVQYQRRNDLIGNLVETVKGYAKYEQETLTKVVEARASATQVVVKADQLTEENIEKYQQAQGQLTSALSKLLSVTENYPDLKANEGFNDLRAELSGTENRIAVARKNFNEAVQTYNVTIRTFPNNIIAGMSGFEKKGYFKSEAGADKPVDVKF</sequence>
<dbReference type="EMBL" id="CP000383">
    <property type="protein sequence ID" value="ABG60937.1"/>
    <property type="molecule type" value="Genomic_DNA"/>
</dbReference>
<feature type="chain" id="PRO_5026996027" evidence="6">
    <location>
        <begin position="21"/>
        <end position="192"/>
    </location>
</feature>
<protein>
    <submittedName>
        <fullName evidence="7">LemA protein</fullName>
    </submittedName>
</protein>
<organism evidence="7 8">
    <name type="scientific">Cytophaga hutchinsonii (strain ATCC 33406 / DSM 1761 / CIP 103989 / NBRC 15051 / NCIMB 9469 / D465)</name>
    <dbReference type="NCBI Taxonomy" id="269798"/>
    <lineage>
        <taxon>Bacteria</taxon>
        <taxon>Pseudomonadati</taxon>
        <taxon>Bacteroidota</taxon>
        <taxon>Cytophagia</taxon>
        <taxon>Cytophagales</taxon>
        <taxon>Cytophagaceae</taxon>
        <taxon>Cytophaga</taxon>
    </lineage>
</organism>
<evidence type="ECO:0000256" key="6">
    <source>
        <dbReference type="SAM" id="SignalP"/>
    </source>
</evidence>
<gene>
    <name evidence="7" type="primary">lemA</name>
    <name evidence="7" type="ordered locus">CHU_3704</name>
</gene>
<dbReference type="RefSeq" id="WP_011587042.1">
    <property type="nucleotide sequence ID" value="NC_008255.1"/>
</dbReference>
<keyword evidence="4" id="KW-1133">Transmembrane helix</keyword>
<dbReference type="OrthoDB" id="9804152at2"/>